<name>A0A4U0EQV6_9FLAO</name>
<organism evidence="2 3">
    <name type="scientific">Pontimicrobium aquaticum</name>
    <dbReference type="NCBI Taxonomy" id="2565367"/>
    <lineage>
        <taxon>Bacteria</taxon>
        <taxon>Pseudomonadati</taxon>
        <taxon>Bacteroidota</taxon>
        <taxon>Flavobacteriia</taxon>
        <taxon>Flavobacteriales</taxon>
        <taxon>Flavobacteriaceae</taxon>
        <taxon>Pontimicrobium</taxon>
    </lineage>
</organism>
<dbReference type="InterPro" id="IPR008969">
    <property type="entry name" value="CarboxyPept-like_regulatory"/>
</dbReference>
<dbReference type="EMBL" id="SUPL01000006">
    <property type="protein sequence ID" value="TJY33928.1"/>
    <property type="molecule type" value="Genomic_DNA"/>
</dbReference>
<sequence>MKTHLSIFIILIANVAFGQNLTAKVVDNNNNPIPFATVQTNKNSGVITNEEGFFTINLEDITSNEITFSCLGFASRTITIEAIQNNNNIIVLEEFINELGKVFLSTTTPNADDIIQKVNSNLAKNYQHENQTVQFFHRNTAYADFSRFEAKVTKASGMRKKQHEGVNKSLDSLTRTIINSNTVYFQDYLGDLMIKNNKEAKLNIHKATSLIDNSKNFSLDNVQTKAQDLILKYLDTTLTYKLKTGIIKVEDSMSLKSNNDNKKDNEAIYNVKNLKGETHGLLHDAQTYNNSFMRKIINPDNYKYEFIDVTGFNNELVYIIEFKPRKAKSKYAGKLYITDETFAVIKLDYDFGKGKRGEKFNLKLLLGIKYVENINKGTIIFQKNANSTYSPKYINQEEGRYFYVNRPIKFIENSRERNKVGFNFLIEGSAKSKQELFIINKSDLISSEFSSFTEPEDVPYQKLKQYDPSIWKAYNAIEPLEEMKRFKSSDEN</sequence>
<comment type="caution">
    <text evidence="2">The sequence shown here is derived from an EMBL/GenBank/DDBJ whole genome shotgun (WGS) entry which is preliminary data.</text>
</comment>
<dbReference type="Pfam" id="PF13715">
    <property type="entry name" value="CarbopepD_reg_2"/>
    <property type="match status" value="1"/>
</dbReference>
<reference evidence="2 3" key="1">
    <citation type="submission" date="2019-04" db="EMBL/GenBank/DDBJ databases">
        <title>Lacinutrix sp. nov., isolated from marine water.</title>
        <authorList>
            <person name="Kim W."/>
        </authorList>
    </citation>
    <scope>NUCLEOTIDE SEQUENCE [LARGE SCALE GENOMIC DNA]</scope>
    <source>
        <strain evidence="2 3">CAU 1491</strain>
    </source>
</reference>
<dbReference type="Gene3D" id="2.60.40.1120">
    <property type="entry name" value="Carboxypeptidase-like, regulatory domain"/>
    <property type="match status" value="1"/>
</dbReference>
<protein>
    <submittedName>
        <fullName evidence="2">Carboxypeptidase-like regulatory domain-containing protein</fullName>
    </submittedName>
</protein>
<dbReference type="OrthoDB" id="1433475at2"/>
<keyword evidence="2" id="KW-0378">Hydrolase</keyword>
<dbReference type="AlphaFoldDB" id="A0A4U0EQV6"/>
<evidence type="ECO:0000313" key="2">
    <source>
        <dbReference type="EMBL" id="TJY33928.1"/>
    </source>
</evidence>
<dbReference type="SUPFAM" id="SSF49464">
    <property type="entry name" value="Carboxypeptidase regulatory domain-like"/>
    <property type="match status" value="1"/>
</dbReference>
<keyword evidence="2" id="KW-0121">Carboxypeptidase</keyword>
<dbReference type="Proteomes" id="UP000307657">
    <property type="component" value="Unassembled WGS sequence"/>
</dbReference>
<feature type="signal peptide" evidence="1">
    <location>
        <begin position="1"/>
        <end position="18"/>
    </location>
</feature>
<accession>A0A4U0EQV6</accession>
<evidence type="ECO:0000313" key="3">
    <source>
        <dbReference type="Proteomes" id="UP000307657"/>
    </source>
</evidence>
<dbReference type="RefSeq" id="WP_136844198.1">
    <property type="nucleotide sequence ID" value="NZ_SUPL01000006.1"/>
</dbReference>
<keyword evidence="3" id="KW-1185">Reference proteome</keyword>
<proteinExistence type="predicted"/>
<feature type="chain" id="PRO_5020424989" evidence="1">
    <location>
        <begin position="19"/>
        <end position="492"/>
    </location>
</feature>
<keyword evidence="2" id="KW-0645">Protease</keyword>
<gene>
    <name evidence="2" type="ORF">E5167_11430</name>
</gene>
<dbReference type="GO" id="GO:0004180">
    <property type="term" value="F:carboxypeptidase activity"/>
    <property type="evidence" value="ECO:0007669"/>
    <property type="project" value="UniProtKB-KW"/>
</dbReference>
<keyword evidence="1" id="KW-0732">Signal</keyword>
<evidence type="ECO:0000256" key="1">
    <source>
        <dbReference type="SAM" id="SignalP"/>
    </source>
</evidence>